<proteinExistence type="predicted"/>
<keyword evidence="2" id="KW-1133">Transmembrane helix</keyword>
<keyword evidence="4" id="KW-1185">Reference proteome</keyword>
<sequence>MSPLRMKDTVLRSLGLFSLFITTTVQMWMFSIPTVAPTPAYSINPFFLYLAFLAQIFLQLWWLLRASLRSALAAPASDSFKEDAEPLLESSFVMPSTRDIRVWDIPTYLPYYILGNLCISAWAIACQHNRISLAQISLLAAIIVQLRVVLSTFNNVHQRSNIISPGITLLVSKTSLCMSVMYLWRTWGLIDHFSTLPSFEQRIHSGVVFLLLTVATGPDPTVGLAFIYILLSLYFGAYQNSGWHSFFVIESVVLAVLLALDSIIIRLGFKPNTHIVNDGRFSETQSLNPFEDNEESSTFLQSPAPDSSKDDIPMLPLHRQQVFS</sequence>
<evidence type="ECO:0008006" key="5">
    <source>
        <dbReference type="Google" id="ProtNLM"/>
    </source>
</evidence>
<organism evidence="3 4">
    <name type="scientific">Lentinula aciculospora</name>
    <dbReference type="NCBI Taxonomy" id="153920"/>
    <lineage>
        <taxon>Eukaryota</taxon>
        <taxon>Fungi</taxon>
        <taxon>Dikarya</taxon>
        <taxon>Basidiomycota</taxon>
        <taxon>Agaricomycotina</taxon>
        <taxon>Agaricomycetes</taxon>
        <taxon>Agaricomycetidae</taxon>
        <taxon>Agaricales</taxon>
        <taxon>Marasmiineae</taxon>
        <taxon>Omphalotaceae</taxon>
        <taxon>Lentinula</taxon>
    </lineage>
</organism>
<dbReference type="Proteomes" id="UP001150266">
    <property type="component" value="Unassembled WGS sequence"/>
</dbReference>
<comment type="caution">
    <text evidence="3">The sequence shown here is derived from an EMBL/GenBank/DDBJ whole genome shotgun (WGS) entry which is preliminary data.</text>
</comment>
<feature type="transmembrane region" description="Helical" evidence="2">
    <location>
        <begin position="204"/>
        <end position="235"/>
    </location>
</feature>
<feature type="transmembrane region" description="Helical" evidence="2">
    <location>
        <begin position="247"/>
        <end position="269"/>
    </location>
</feature>
<keyword evidence="2" id="KW-0472">Membrane</keyword>
<name>A0A9W9A1I2_9AGAR</name>
<gene>
    <name evidence="3" type="ORF">J3R30DRAFT_3686023</name>
</gene>
<accession>A0A9W9A1I2</accession>
<evidence type="ECO:0000313" key="3">
    <source>
        <dbReference type="EMBL" id="KAJ4470826.1"/>
    </source>
</evidence>
<keyword evidence="2" id="KW-0812">Transmembrane</keyword>
<dbReference type="EMBL" id="JAOTPV010000024">
    <property type="protein sequence ID" value="KAJ4470826.1"/>
    <property type="molecule type" value="Genomic_DNA"/>
</dbReference>
<feature type="transmembrane region" description="Helical" evidence="2">
    <location>
        <begin position="162"/>
        <end position="184"/>
    </location>
</feature>
<protein>
    <recommendedName>
        <fullName evidence="5">Transmembrane protein</fullName>
    </recommendedName>
</protein>
<evidence type="ECO:0000256" key="2">
    <source>
        <dbReference type="SAM" id="Phobius"/>
    </source>
</evidence>
<feature type="transmembrane region" description="Helical" evidence="2">
    <location>
        <begin position="47"/>
        <end position="64"/>
    </location>
</feature>
<dbReference type="AlphaFoldDB" id="A0A9W9A1I2"/>
<feature type="region of interest" description="Disordered" evidence="1">
    <location>
        <begin position="286"/>
        <end position="315"/>
    </location>
</feature>
<evidence type="ECO:0000313" key="4">
    <source>
        <dbReference type="Proteomes" id="UP001150266"/>
    </source>
</evidence>
<reference evidence="3" key="1">
    <citation type="submission" date="2022-08" db="EMBL/GenBank/DDBJ databases">
        <title>A Global Phylogenomic Analysis of the Shiitake Genus Lentinula.</title>
        <authorList>
            <consortium name="DOE Joint Genome Institute"/>
            <person name="Sierra-Patev S."/>
            <person name="Min B."/>
            <person name="Naranjo-Ortiz M."/>
            <person name="Looney B."/>
            <person name="Konkel Z."/>
            <person name="Slot J.C."/>
            <person name="Sakamoto Y."/>
            <person name="Steenwyk J.L."/>
            <person name="Rokas A."/>
            <person name="Carro J."/>
            <person name="Camarero S."/>
            <person name="Ferreira P."/>
            <person name="Molpeceres G."/>
            <person name="Ruiz-Duenas F.J."/>
            <person name="Serrano A."/>
            <person name="Henrissat B."/>
            <person name="Drula E."/>
            <person name="Hughes K.W."/>
            <person name="Mata J.L."/>
            <person name="Ishikawa N.K."/>
            <person name="Vargas-Isla R."/>
            <person name="Ushijima S."/>
            <person name="Smith C.A."/>
            <person name="Ahrendt S."/>
            <person name="Andreopoulos W."/>
            <person name="He G."/>
            <person name="Labutti K."/>
            <person name="Lipzen A."/>
            <person name="Ng V."/>
            <person name="Riley R."/>
            <person name="Sandor L."/>
            <person name="Barry K."/>
            <person name="Martinez A.T."/>
            <person name="Xiao Y."/>
            <person name="Gibbons J.G."/>
            <person name="Terashima K."/>
            <person name="Grigoriev I.V."/>
            <person name="Hibbett D.S."/>
        </authorList>
    </citation>
    <scope>NUCLEOTIDE SEQUENCE</scope>
    <source>
        <strain evidence="3">JLM2183</strain>
    </source>
</reference>
<feature type="compositionally biased region" description="Polar residues" evidence="1">
    <location>
        <begin position="296"/>
        <end position="305"/>
    </location>
</feature>
<dbReference type="OrthoDB" id="2332199at2759"/>
<evidence type="ECO:0000256" key="1">
    <source>
        <dbReference type="SAM" id="MobiDB-lite"/>
    </source>
</evidence>
<feature type="transmembrane region" description="Helical" evidence="2">
    <location>
        <begin position="131"/>
        <end position="150"/>
    </location>
</feature>
<feature type="transmembrane region" description="Helical" evidence="2">
    <location>
        <begin position="108"/>
        <end position="125"/>
    </location>
</feature>